<keyword evidence="4" id="KW-1185">Reference proteome</keyword>
<dbReference type="Gene3D" id="2.160.20.10">
    <property type="entry name" value="Single-stranded right-handed beta-helix, Pectin lyase-like"/>
    <property type="match status" value="2"/>
</dbReference>
<reference evidence="3 4" key="1">
    <citation type="submission" date="2014-04" db="EMBL/GenBank/DDBJ databases">
        <title>Characterization and application of a salt tolerant electro-active bacterium.</title>
        <authorList>
            <person name="Yang L."/>
            <person name="Wei S."/>
            <person name="Tay Q.X.M."/>
        </authorList>
    </citation>
    <scope>NUCLEOTIDE SEQUENCE [LARGE SCALE GENOMIC DNA]</scope>
    <source>
        <strain evidence="3 4">LY1</strain>
    </source>
</reference>
<protein>
    <recommendedName>
        <fullName evidence="2">GH141-like insertion domain-containing protein</fullName>
    </recommendedName>
</protein>
<dbReference type="PANTHER" id="PTHR36453">
    <property type="entry name" value="SECRETED PROTEIN-RELATED"/>
    <property type="match status" value="1"/>
</dbReference>
<accession>A0A074L1D0</accession>
<feature type="chain" id="PRO_5001695727" description="GH141-like insertion domain-containing protein" evidence="1">
    <location>
        <begin position="25"/>
        <end position="628"/>
    </location>
</feature>
<dbReference type="Pfam" id="PF21231">
    <property type="entry name" value="GH141_M"/>
    <property type="match status" value="1"/>
</dbReference>
<feature type="domain" description="GH141-like insertion" evidence="2">
    <location>
        <begin position="136"/>
        <end position="290"/>
    </location>
</feature>
<keyword evidence="1" id="KW-0732">Signal</keyword>
<dbReference type="InterPro" id="IPR048482">
    <property type="entry name" value="GH141_ins"/>
</dbReference>
<dbReference type="InterPro" id="IPR012334">
    <property type="entry name" value="Pectin_lyas_fold"/>
</dbReference>
<dbReference type="eggNOG" id="COG3420">
    <property type="taxonomic scope" value="Bacteria"/>
</dbReference>
<dbReference type="SUPFAM" id="SSF51126">
    <property type="entry name" value="Pectin lyase-like"/>
    <property type="match status" value="1"/>
</dbReference>
<evidence type="ECO:0000259" key="2">
    <source>
        <dbReference type="Pfam" id="PF21231"/>
    </source>
</evidence>
<evidence type="ECO:0000256" key="1">
    <source>
        <dbReference type="SAM" id="SignalP"/>
    </source>
</evidence>
<dbReference type="AlphaFoldDB" id="A0A074L1D0"/>
<dbReference type="STRING" id="1048983.EL17_09215"/>
<organism evidence="3 4">
    <name type="scientific">Anditalea andensis</name>
    <dbReference type="NCBI Taxonomy" id="1048983"/>
    <lineage>
        <taxon>Bacteria</taxon>
        <taxon>Pseudomonadati</taxon>
        <taxon>Bacteroidota</taxon>
        <taxon>Cytophagia</taxon>
        <taxon>Cytophagales</taxon>
        <taxon>Cytophagaceae</taxon>
        <taxon>Anditalea</taxon>
    </lineage>
</organism>
<dbReference type="EMBL" id="JMIH01000016">
    <property type="protein sequence ID" value="KEO74300.1"/>
    <property type="molecule type" value="Genomic_DNA"/>
</dbReference>
<feature type="signal peptide" evidence="1">
    <location>
        <begin position="1"/>
        <end position="24"/>
    </location>
</feature>
<dbReference type="Proteomes" id="UP000027821">
    <property type="component" value="Unassembled WGS sequence"/>
</dbReference>
<name>A0A074L1D0_9BACT</name>
<gene>
    <name evidence="3" type="ORF">EL17_09215</name>
</gene>
<evidence type="ECO:0000313" key="3">
    <source>
        <dbReference type="EMBL" id="KEO74300.1"/>
    </source>
</evidence>
<sequence length="628" mass="70396">MNITNPIKITAFLLACFVTSIAQAADIWVSPSGNDSNKGSQANPVATVHMALRKAREMRRLGDLSVEGGVQILIQNGTYQFAEPLLVRPEDSGTADSPTIIKAAEGASPIFSGGVRVKGWKKSNQSIKGLPRAARGNLWVADIPFIGGNWLDFRQMWVDGRKAVRATNLYDRELDRILSLDVENQEMWIPTPKQDFNDLDQLEFVIHQWWAIANLRVKSLEKQGEKTKLTFHQPESLIEFEHPWPAPFIDKDNEYQGNSAFFFTGSAELLSQPGQWFADKKSGKLYYWPKPGENMNAAEVVLPFLETIVQIEGNLENPVKHFGFEGINFQHATWLRPSQFGHVPLQAGWYILEAYKLKEPGTPDKAKLENQAWIGRQPGGVIVNNAHNISFELCGFRHMGATGLDLVSGVNNTGIIGNVFEDIGGTGIQAGFFGGPDFEAHLPYDPKDPRELVHHIYIANNLITDATNEDWGCVGIAVGFAHDINIEHNEIRDLNYSGISVGWGWTKTIGASKNNRVHANKIHRFAKQMYDVGGIYTLSAQPNMEISENVIFDLMDAPYAHMPHHHQYIYFDEASSYIRAINNWTERDKFFSNTPGPGNEWDNNGPQVSEEIKEKAGIKSEYQHILNK</sequence>
<dbReference type="RefSeq" id="WP_035073325.1">
    <property type="nucleotide sequence ID" value="NZ_JMIH01000016.1"/>
</dbReference>
<dbReference type="PANTHER" id="PTHR36453:SF1">
    <property type="entry name" value="RIGHT HANDED BETA HELIX DOMAIN-CONTAINING PROTEIN"/>
    <property type="match status" value="1"/>
</dbReference>
<proteinExistence type="predicted"/>
<comment type="caution">
    <text evidence="3">The sequence shown here is derived from an EMBL/GenBank/DDBJ whole genome shotgun (WGS) entry which is preliminary data.</text>
</comment>
<evidence type="ECO:0000313" key="4">
    <source>
        <dbReference type="Proteomes" id="UP000027821"/>
    </source>
</evidence>
<dbReference type="OrthoDB" id="9808066at2"/>
<dbReference type="InterPro" id="IPR011050">
    <property type="entry name" value="Pectin_lyase_fold/virulence"/>
</dbReference>